<dbReference type="Pfam" id="PF03550">
    <property type="entry name" value="LolB"/>
    <property type="match status" value="1"/>
</dbReference>
<evidence type="ECO:0000256" key="6">
    <source>
        <dbReference type="ARBA" id="ARBA00022729"/>
    </source>
</evidence>
<evidence type="ECO:0000256" key="9">
    <source>
        <dbReference type="ARBA" id="ARBA00023139"/>
    </source>
</evidence>
<keyword evidence="6 13" id="KW-0732">Signal</keyword>
<evidence type="ECO:0000256" key="7">
    <source>
        <dbReference type="ARBA" id="ARBA00022927"/>
    </source>
</evidence>
<dbReference type="NCBIfam" id="TIGR00548">
    <property type="entry name" value="lolB"/>
    <property type="match status" value="1"/>
</dbReference>
<evidence type="ECO:0000256" key="5">
    <source>
        <dbReference type="ARBA" id="ARBA00022448"/>
    </source>
</evidence>
<keyword evidence="5 13" id="KW-0813">Transport</keyword>
<dbReference type="CDD" id="cd16326">
    <property type="entry name" value="LolB"/>
    <property type="match status" value="1"/>
</dbReference>
<keyword evidence="7 13" id="KW-0653">Protein transport</keyword>
<keyword evidence="8 13" id="KW-0472">Membrane</keyword>
<sequence>MKTFRLFLIVTLTLLASGCSLLQSVKTDYWPFDKEKQALNLSEREKFWLKHQQQLSKIDTWSLEGKLGIRTPNDSSSAYLDWEQQNHLYTIRLSGPLGQGVAEIMGKPGWVVMNTADSRLFTADSPEQLLARELGWTLPISNMQHWIKGIPDPSSDTQPNLNEQGLLAEIKQNGWEIKYFDYQQFNNLWLPRKIRVSNDQYKLTFIISEWHI</sequence>
<dbReference type="SUPFAM" id="SSF89392">
    <property type="entry name" value="Prokaryotic lipoproteins and lipoprotein localization factors"/>
    <property type="match status" value="1"/>
</dbReference>
<dbReference type="EMBL" id="NDXW01000001">
    <property type="protein sequence ID" value="RDH45658.1"/>
    <property type="molecule type" value="Genomic_DNA"/>
</dbReference>
<dbReference type="GO" id="GO:0044874">
    <property type="term" value="P:lipoprotein localization to outer membrane"/>
    <property type="evidence" value="ECO:0007669"/>
    <property type="project" value="UniProtKB-UniRule"/>
</dbReference>
<dbReference type="GO" id="GO:0015031">
    <property type="term" value="P:protein transport"/>
    <property type="evidence" value="ECO:0007669"/>
    <property type="project" value="UniProtKB-KW"/>
</dbReference>
<feature type="signal peptide" evidence="14">
    <location>
        <begin position="1"/>
        <end position="22"/>
    </location>
</feature>
<evidence type="ECO:0000256" key="1">
    <source>
        <dbReference type="ARBA" id="ARBA00004459"/>
    </source>
</evidence>
<evidence type="ECO:0000256" key="3">
    <source>
        <dbReference type="ARBA" id="ARBA00011245"/>
    </source>
</evidence>
<dbReference type="PROSITE" id="PS51257">
    <property type="entry name" value="PROKAR_LIPOPROTEIN"/>
    <property type="match status" value="1"/>
</dbReference>
<dbReference type="AlphaFoldDB" id="A0A4P9VQ46"/>
<gene>
    <name evidence="13 15" type="primary">lolB</name>
    <name evidence="15" type="ORF">B9G39_20590</name>
</gene>
<proteinExistence type="inferred from homology"/>
<dbReference type="Gene3D" id="2.50.20.10">
    <property type="entry name" value="Lipoprotein localisation LolA/LolB/LppX"/>
    <property type="match status" value="1"/>
</dbReference>
<comment type="subcellular location">
    <subcellularLocation>
        <location evidence="1 13">Cell outer membrane</location>
        <topology evidence="1 13">Lipid-anchor</topology>
    </subcellularLocation>
</comment>
<keyword evidence="16" id="KW-1185">Reference proteome</keyword>
<evidence type="ECO:0000313" key="16">
    <source>
        <dbReference type="Proteomes" id="UP000257039"/>
    </source>
</evidence>
<evidence type="ECO:0000256" key="12">
    <source>
        <dbReference type="ARBA" id="ARBA00023288"/>
    </source>
</evidence>
<dbReference type="GO" id="GO:0009279">
    <property type="term" value="C:cell outer membrane"/>
    <property type="evidence" value="ECO:0007669"/>
    <property type="project" value="UniProtKB-SubCell"/>
</dbReference>
<keyword evidence="11 13" id="KW-0998">Cell outer membrane</keyword>
<evidence type="ECO:0000256" key="4">
    <source>
        <dbReference type="ARBA" id="ARBA00016202"/>
    </source>
</evidence>
<comment type="function">
    <text evidence="13">Plays a critical role in the incorporation of lipoproteins in the outer membrane after they are released by the LolA protein.</text>
</comment>
<dbReference type="Proteomes" id="UP000257039">
    <property type="component" value="Unassembled WGS sequence"/>
</dbReference>
<feature type="chain" id="PRO_5020579526" description="Outer-membrane lipoprotein LolB" evidence="14">
    <location>
        <begin position="23"/>
        <end position="212"/>
    </location>
</feature>
<accession>A0A4P9VQ46</accession>
<reference evidence="15 16" key="1">
    <citation type="submission" date="2017-04" db="EMBL/GenBank/DDBJ databases">
        <title>Draft genome sequence of Zooshikella ganghwensis VG4 isolated from Red Sea sediments.</title>
        <authorList>
            <person name="Rehman Z."/>
            <person name="Alam I."/>
            <person name="Kamau A."/>
            <person name="Bajic V."/>
            <person name="Leiknes T."/>
        </authorList>
    </citation>
    <scope>NUCLEOTIDE SEQUENCE [LARGE SCALE GENOMIC DNA]</scope>
    <source>
        <strain evidence="15 16">VG4</strain>
    </source>
</reference>
<comment type="subunit">
    <text evidence="3 13">Monomer.</text>
</comment>
<organism evidence="15 16">
    <name type="scientific">Zooshikella ganghwensis</name>
    <dbReference type="NCBI Taxonomy" id="202772"/>
    <lineage>
        <taxon>Bacteria</taxon>
        <taxon>Pseudomonadati</taxon>
        <taxon>Pseudomonadota</taxon>
        <taxon>Gammaproteobacteria</taxon>
        <taxon>Oceanospirillales</taxon>
        <taxon>Zooshikellaceae</taxon>
        <taxon>Zooshikella</taxon>
    </lineage>
</organism>
<dbReference type="InterPro" id="IPR004565">
    <property type="entry name" value="OM_lipoprot_LolB"/>
</dbReference>
<dbReference type="HAMAP" id="MF_00233">
    <property type="entry name" value="LolB"/>
    <property type="match status" value="1"/>
</dbReference>
<protein>
    <recommendedName>
        <fullName evidence="4 13">Outer-membrane lipoprotein LolB</fullName>
    </recommendedName>
</protein>
<evidence type="ECO:0000256" key="10">
    <source>
        <dbReference type="ARBA" id="ARBA00023186"/>
    </source>
</evidence>
<evidence type="ECO:0000256" key="8">
    <source>
        <dbReference type="ARBA" id="ARBA00023136"/>
    </source>
</evidence>
<keyword evidence="9 13" id="KW-0564">Palmitate</keyword>
<evidence type="ECO:0000256" key="13">
    <source>
        <dbReference type="HAMAP-Rule" id="MF_00233"/>
    </source>
</evidence>
<evidence type="ECO:0000256" key="14">
    <source>
        <dbReference type="SAM" id="SignalP"/>
    </source>
</evidence>
<evidence type="ECO:0000256" key="2">
    <source>
        <dbReference type="ARBA" id="ARBA00009696"/>
    </source>
</evidence>
<comment type="caution">
    <text evidence="15">The sequence shown here is derived from an EMBL/GenBank/DDBJ whole genome shotgun (WGS) entry which is preliminary data.</text>
</comment>
<name>A0A4P9VQ46_9GAMM</name>
<keyword evidence="12 13" id="KW-0449">Lipoprotein</keyword>
<dbReference type="InterPro" id="IPR029046">
    <property type="entry name" value="LolA/LolB/LppX"/>
</dbReference>
<evidence type="ECO:0000256" key="11">
    <source>
        <dbReference type="ARBA" id="ARBA00023237"/>
    </source>
</evidence>
<keyword evidence="10 13" id="KW-0143">Chaperone</keyword>
<dbReference type="RefSeq" id="WP_094788590.1">
    <property type="nucleotide sequence ID" value="NZ_NDXW01000001.1"/>
</dbReference>
<evidence type="ECO:0000313" key="15">
    <source>
        <dbReference type="EMBL" id="RDH45658.1"/>
    </source>
</evidence>
<comment type="similarity">
    <text evidence="2 13">Belongs to the LolB family.</text>
</comment>